<dbReference type="CDD" id="cd01949">
    <property type="entry name" value="GGDEF"/>
    <property type="match status" value="1"/>
</dbReference>
<dbReference type="PANTHER" id="PTHR45138">
    <property type="entry name" value="REGULATORY COMPONENTS OF SENSORY TRANSDUCTION SYSTEM"/>
    <property type="match status" value="1"/>
</dbReference>
<evidence type="ECO:0000259" key="2">
    <source>
        <dbReference type="PROSITE" id="PS50887"/>
    </source>
</evidence>
<comment type="caution">
    <text evidence="3">The sequence shown here is derived from an EMBL/GenBank/DDBJ whole genome shotgun (WGS) entry which is preliminary data.</text>
</comment>
<protein>
    <submittedName>
        <fullName evidence="3">GGDEF domain-containing protein</fullName>
    </submittedName>
</protein>
<sequence length="328" mass="34435">MTRVAAVVTILFAFLRPPDGVDRSALVLLTLLVAATVAGAGQLTGRLGKSGTHRVLWVLVPVLAVIGTTALDLFTADTSTTAVVFFFFPVLFAASQLPRGGVAVVTTCAVIGTAVVVFTQRSFADGLPDFGFVAAALLVTATLLTEAEEQREALLQKMRRQAAIDPLTGLVTRRVLDEAARTALSGAASPEGTVLILIDVDHFKWINDSFGHPGGDDVLRGVAEVLTSLSRPNDVVSRLGGDEIALLLPGCPPAAGLERARQIIEAIRSRRFRTAAGEFVDVTVSIGLAHAPTHAGDLRPLYSAADIALYQAKRAGRNRIGEPAATGL</sequence>
<dbReference type="GO" id="GO:0005886">
    <property type="term" value="C:plasma membrane"/>
    <property type="evidence" value="ECO:0007669"/>
    <property type="project" value="TreeGrafter"/>
</dbReference>
<gene>
    <name evidence="3" type="ORF">JL106_10940</name>
</gene>
<keyword evidence="4" id="KW-1185">Reference proteome</keyword>
<keyword evidence="1" id="KW-0812">Transmembrane</keyword>
<feature type="domain" description="GGDEF" evidence="2">
    <location>
        <begin position="191"/>
        <end position="325"/>
    </location>
</feature>
<dbReference type="PANTHER" id="PTHR45138:SF9">
    <property type="entry name" value="DIGUANYLATE CYCLASE DGCM-RELATED"/>
    <property type="match status" value="1"/>
</dbReference>
<dbReference type="SUPFAM" id="SSF55073">
    <property type="entry name" value="Nucleotide cyclase"/>
    <property type="match status" value="1"/>
</dbReference>
<proteinExistence type="predicted"/>
<dbReference type="AlphaFoldDB" id="A0A938YG74"/>
<dbReference type="NCBIfam" id="TIGR00254">
    <property type="entry name" value="GGDEF"/>
    <property type="match status" value="1"/>
</dbReference>
<feature type="transmembrane region" description="Helical" evidence="1">
    <location>
        <begin position="55"/>
        <end position="74"/>
    </location>
</feature>
<dbReference type="FunFam" id="3.30.70.270:FF:000001">
    <property type="entry name" value="Diguanylate cyclase domain protein"/>
    <property type="match status" value="1"/>
</dbReference>
<dbReference type="InterPro" id="IPR000160">
    <property type="entry name" value="GGDEF_dom"/>
</dbReference>
<dbReference type="InterPro" id="IPR043128">
    <property type="entry name" value="Rev_trsase/Diguanyl_cyclase"/>
</dbReference>
<keyword evidence="1" id="KW-1133">Transmembrane helix</keyword>
<dbReference type="PROSITE" id="PS50887">
    <property type="entry name" value="GGDEF"/>
    <property type="match status" value="1"/>
</dbReference>
<organism evidence="3 4">
    <name type="scientific">Nakamurella leprariae</name>
    <dbReference type="NCBI Taxonomy" id="2803911"/>
    <lineage>
        <taxon>Bacteria</taxon>
        <taxon>Bacillati</taxon>
        <taxon>Actinomycetota</taxon>
        <taxon>Actinomycetes</taxon>
        <taxon>Nakamurellales</taxon>
        <taxon>Nakamurellaceae</taxon>
        <taxon>Nakamurella</taxon>
    </lineage>
</organism>
<keyword evidence="1" id="KW-0472">Membrane</keyword>
<dbReference type="GO" id="GO:1902201">
    <property type="term" value="P:negative regulation of bacterial-type flagellum-dependent cell motility"/>
    <property type="evidence" value="ECO:0007669"/>
    <property type="project" value="TreeGrafter"/>
</dbReference>
<dbReference type="InterPro" id="IPR029787">
    <property type="entry name" value="Nucleotide_cyclase"/>
</dbReference>
<feature type="transmembrane region" description="Helical" evidence="1">
    <location>
        <begin position="104"/>
        <end position="124"/>
    </location>
</feature>
<evidence type="ECO:0000313" key="3">
    <source>
        <dbReference type="EMBL" id="MBM9467797.1"/>
    </source>
</evidence>
<dbReference type="Pfam" id="PF00990">
    <property type="entry name" value="GGDEF"/>
    <property type="match status" value="1"/>
</dbReference>
<dbReference type="InterPro" id="IPR050469">
    <property type="entry name" value="Diguanylate_Cyclase"/>
</dbReference>
<dbReference type="Proteomes" id="UP000663792">
    <property type="component" value="Unassembled WGS sequence"/>
</dbReference>
<accession>A0A938YG74</accession>
<evidence type="ECO:0000313" key="4">
    <source>
        <dbReference type="Proteomes" id="UP000663792"/>
    </source>
</evidence>
<name>A0A938YG74_9ACTN</name>
<feature type="transmembrane region" description="Helical" evidence="1">
    <location>
        <begin position="25"/>
        <end position="43"/>
    </location>
</feature>
<dbReference type="GO" id="GO:0052621">
    <property type="term" value="F:diguanylate cyclase activity"/>
    <property type="evidence" value="ECO:0007669"/>
    <property type="project" value="TreeGrafter"/>
</dbReference>
<evidence type="ECO:0000256" key="1">
    <source>
        <dbReference type="SAM" id="Phobius"/>
    </source>
</evidence>
<dbReference type="EMBL" id="JAERWK010000014">
    <property type="protein sequence ID" value="MBM9467797.1"/>
    <property type="molecule type" value="Genomic_DNA"/>
</dbReference>
<dbReference type="Gene3D" id="3.30.70.270">
    <property type="match status" value="1"/>
</dbReference>
<reference evidence="3" key="1">
    <citation type="submission" date="2021-01" db="EMBL/GenBank/DDBJ databases">
        <title>YIM 132084 draft genome.</title>
        <authorList>
            <person name="An D."/>
        </authorList>
    </citation>
    <scope>NUCLEOTIDE SEQUENCE</scope>
    <source>
        <strain evidence="3">YIM 132084</strain>
    </source>
</reference>
<dbReference type="SMART" id="SM00267">
    <property type="entry name" value="GGDEF"/>
    <property type="match status" value="1"/>
</dbReference>
<dbReference type="GO" id="GO:0043709">
    <property type="term" value="P:cell adhesion involved in single-species biofilm formation"/>
    <property type="evidence" value="ECO:0007669"/>
    <property type="project" value="TreeGrafter"/>
</dbReference>
<feature type="transmembrane region" description="Helical" evidence="1">
    <location>
        <begin position="130"/>
        <end position="147"/>
    </location>
</feature>